<evidence type="ECO:0000313" key="5">
    <source>
        <dbReference type="EMBL" id="GAN52911.1"/>
    </source>
</evidence>
<reference evidence="5 6" key="1">
    <citation type="submission" date="2012-10" db="EMBL/GenBank/DDBJ databases">
        <title>Genome sequencing of Tanticharoenia sakaeratensis NBRC 103193.</title>
        <authorList>
            <person name="Azuma Y."/>
            <person name="Hadano H."/>
            <person name="Hirakawa H."/>
            <person name="Matsushita K."/>
        </authorList>
    </citation>
    <scope>NUCLEOTIDE SEQUENCE [LARGE SCALE GENOMIC DNA]</scope>
    <source>
        <strain evidence="5 6">NBRC 103193</strain>
    </source>
</reference>
<dbReference type="InterPro" id="IPR002577">
    <property type="entry name" value="HTH_HxlR"/>
</dbReference>
<keyword evidence="2" id="KW-0238">DNA-binding</keyword>
<comment type="caution">
    <text evidence="5">The sequence shown here is derived from an EMBL/GenBank/DDBJ whole genome shotgun (WGS) entry which is preliminary data.</text>
</comment>
<evidence type="ECO:0000256" key="2">
    <source>
        <dbReference type="ARBA" id="ARBA00023125"/>
    </source>
</evidence>
<proteinExistence type="predicted"/>
<dbReference type="Proteomes" id="UP000032679">
    <property type="component" value="Unassembled WGS sequence"/>
</dbReference>
<feature type="domain" description="HTH hxlR-type" evidence="4">
    <location>
        <begin position="37"/>
        <end position="136"/>
    </location>
</feature>
<dbReference type="PROSITE" id="PS51118">
    <property type="entry name" value="HTH_HXLR"/>
    <property type="match status" value="1"/>
</dbReference>
<organism evidence="5 6">
    <name type="scientific">Tanticharoenia sakaeratensis NBRC 103193</name>
    <dbReference type="NCBI Taxonomy" id="1231623"/>
    <lineage>
        <taxon>Bacteria</taxon>
        <taxon>Pseudomonadati</taxon>
        <taxon>Pseudomonadota</taxon>
        <taxon>Alphaproteobacteria</taxon>
        <taxon>Acetobacterales</taxon>
        <taxon>Acetobacteraceae</taxon>
        <taxon>Tanticharoenia</taxon>
    </lineage>
</organism>
<dbReference type="PANTHER" id="PTHR33204">
    <property type="entry name" value="TRANSCRIPTIONAL REGULATOR, MARR FAMILY"/>
    <property type="match status" value="1"/>
</dbReference>
<dbReference type="InterPro" id="IPR036388">
    <property type="entry name" value="WH-like_DNA-bd_sf"/>
</dbReference>
<dbReference type="Pfam" id="PF01638">
    <property type="entry name" value="HxlR"/>
    <property type="match status" value="1"/>
</dbReference>
<evidence type="ECO:0000256" key="3">
    <source>
        <dbReference type="ARBA" id="ARBA00023163"/>
    </source>
</evidence>
<gene>
    <name evidence="5" type="ORF">Tasa_003_089</name>
</gene>
<protein>
    <submittedName>
        <fullName evidence="5">HxlR family transcriptional regulator</fullName>
    </submittedName>
</protein>
<evidence type="ECO:0000259" key="4">
    <source>
        <dbReference type="PROSITE" id="PS51118"/>
    </source>
</evidence>
<evidence type="ECO:0000256" key="1">
    <source>
        <dbReference type="ARBA" id="ARBA00023015"/>
    </source>
</evidence>
<keyword evidence="1" id="KW-0805">Transcription regulation</keyword>
<keyword evidence="6" id="KW-1185">Reference proteome</keyword>
<name>A0A0D6MHD7_9PROT</name>
<dbReference type="AlphaFoldDB" id="A0A0D6MHD7"/>
<sequence length="147" mass="16482">MYGPRAQVRTEFAHMAEKDSVRMPRVTRRDMTCAPGCAVEAALQFIDGKWKGVILFHLLEDGITRFNALHRRFPGLTPRMLTAQLRDLEACGLIERVVYPQVPPRVEYGLTPLGRTLEPALRTLKSWGETHAPDVMAKLEADAARAA</sequence>
<dbReference type="SUPFAM" id="SSF46785">
    <property type="entry name" value="Winged helix' DNA-binding domain"/>
    <property type="match status" value="1"/>
</dbReference>
<dbReference type="InterPro" id="IPR036390">
    <property type="entry name" value="WH_DNA-bd_sf"/>
</dbReference>
<keyword evidence="3" id="KW-0804">Transcription</keyword>
<evidence type="ECO:0000313" key="6">
    <source>
        <dbReference type="Proteomes" id="UP000032679"/>
    </source>
</evidence>
<dbReference type="EMBL" id="BALE01000003">
    <property type="protein sequence ID" value="GAN52911.1"/>
    <property type="molecule type" value="Genomic_DNA"/>
</dbReference>
<dbReference type="PANTHER" id="PTHR33204:SF29">
    <property type="entry name" value="TRANSCRIPTIONAL REGULATOR"/>
    <property type="match status" value="1"/>
</dbReference>
<accession>A0A0D6MHD7</accession>
<dbReference type="Gene3D" id="1.10.10.10">
    <property type="entry name" value="Winged helix-like DNA-binding domain superfamily/Winged helix DNA-binding domain"/>
    <property type="match status" value="1"/>
</dbReference>
<dbReference type="GO" id="GO:0003677">
    <property type="term" value="F:DNA binding"/>
    <property type="evidence" value="ECO:0007669"/>
    <property type="project" value="UniProtKB-KW"/>
</dbReference>